<evidence type="ECO:0000313" key="1">
    <source>
        <dbReference type="EMBL" id="CAD1820400.1"/>
    </source>
</evidence>
<organism evidence="1">
    <name type="scientific">Ananas comosus var. bracteatus</name>
    <name type="common">red pineapple</name>
    <dbReference type="NCBI Taxonomy" id="296719"/>
    <lineage>
        <taxon>Eukaryota</taxon>
        <taxon>Viridiplantae</taxon>
        <taxon>Streptophyta</taxon>
        <taxon>Embryophyta</taxon>
        <taxon>Tracheophyta</taxon>
        <taxon>Spermatophyta</taxon>
        <taxon>Magnoliopsida</taxon>
        <taxon>Liliopsida</taxon>
        <taxon>Poales</taxon>
        <taxon>Bromeliaceae</taxon>
        <taxon>Bromelioideae</taxon>
        <taxon>Ananas</taxon>
    </lineage>
</organism>
<reference evidence="1" key="1">
    <citation type="submission" date="2020-07" db="EMBL/GenBank/DDBJ databases">
        <authorList>
            <person name="Lin J."/>
        </authorList>
    </citation>
    <scope>NUCLEOTIDE SEQUENCE</scope>
</reference>
<proteinExistence type="predicted"/>
<sequence length="138" mass="15561">MLSRRSRRKQSQKWVFRQYLFVASTNAQTECTNAFGDLTIRDLWYKALHQNSKKGDLADSRIEFWRACTGTRLCLYRYKVDGCTGTAIGACTGTEPQSPATRASGLDFVDLVPVQGPVYRYKAADFAQFETAGVFLLL</sequence>
<dbReference type="EMBL" id="LR862140">
    <property type="protein sequence ID" value="CAD1820400.1"/>
    <property type="molecule type" value="Genomic_DNA"/>
</dbReference>
<accession>A0A6V7NP54</accession>
<gene>
    <name evidence="1" type="ORF">CB5_LOCUS3611</name>
</gene>
<name>A0A6V7NP54_ANACO</name>
<protein>
    <submittedName>
        <fullName evidence="1">Uncharacterized protein</fullName>
    </submittedName>
</protein>
<dbReference type="AlphaFoldDB" id="A0A6V7NP54"/>